<dbReference type="AlphaFoldDB" id="A0A1B6G5Z5"/>
<sequence>MFEEKGMIDQPNPTLKLAHFSYDYIGTRKDEKDLGNIILIPRANKEWTFLDIKDNKPENTFLEFGSNTQPSPTESLHSFNSMNSGDWTNKPDDGLFWNNSLCIKELKLTERNNNDDGPVSNEQSRNMEMTIKEV</sequence>
<gene>
    <name evidence="2" type="ORF">g.4838</name>
</gene>
<evidence type="ECO:0000313" key="2">
    <source>
        <dbReference type="EMBL" id="JAS57855.1"/>
    </source>
</evidence>
<proteinExistence type="predicted"/>
<feature type="non-terminal residue" evidence="2">
    <location>
        <position position="134"/>
    </location>
</feature>
<evidence type="ECO:0000256" key="1">
    <source>
        <dbReference type="SAM" id="MobiDB-lite"/>
    </source>
</evidence>
<feature type="region of interest" description="Disordered" evidence="1">
    <location>
        <begin position="65"/>
        <end position="84"/>
    </location>
</feature>
<reference evidence="2" key="1">
    <citation type="submission" date="2015-11" db="EMBL/GenBank/DDBJ databases">
        <title>De novo transcriptome assembly of four potential Pierce s Disease insect vectors from Arizona vineyards.</title>
        <authorList>
            <person name="Tassone E.E."/>
        </authorList>
    </citation>
    <scope>NUCLEOTIDE SEQUENCE</scope>
</reference>
<feature type="region of interest" description="Disordered" evidence="1">
    <location>
        <begin position="111"/>
        <end position="134"/>
    </location>
</feature>
<dbReference type="EMBL" id="GECZ01011914">
    <property type="protein sequence ID" value="JAS57855.1"/>
    <property type="molecule type" value="Transcribed_RNA"/>
</dbReference>
<accession>A0A1B6G5Z5</accession>
<organism evidence="2">
    <name type="scientific">Cuerna arida</name>
    <dbReference type="NCBI Taxonomy" id="1464854"/>
    <lineage>
        <taxon>Eukaryota</taxon>
        <taxon>Metazoa</taxon>
        <taxon>Ecdysozoa</taxon>
        <taxon>Arthropoda</taxon>
        <taxon>Hexapoda</taxon>
        <taxon>Insecta</taxon>
        <taxon>Pterygota</taxon>
        <taxon>Neoptera</taxon>
        <taxon>Paraneoptera</taxon>
        <taxon>Hemiptera</taxon>
        <taxon>Auchenorrhyncha</taxon>
        <taxon>Membracoidea</taxon>
        <taxon>Cicadellidae</taxon>
        <taxon>Cicadellinae</taxon>
        <taxon>Proconiini</taxon>
        <taxon>Cuerna</taxon>
    </lineage>
</organism>
<name>A0A1B6G5Z5_9HEMI</name>
<protein>
    <submittedName>
        <fullName evidence="2">Uncharacterized protein</fullName>
    </submittedName>
</protein>